<evidence type="ECO:0000259" key="2">
    <source>
        <dbReference type="Pfam" id="PF02371"/>
    </source>
</evidence>
<dbReference type="KEGG" id="sal:Sala_0396"/>
<feature type="domain" description="Transposase IS110-like N-terminal" evidence="1">
    <location>
        <begin position="133"/>
        <end position="215"/>
    </location>
</feature>
<evidence type="ECO:0000259" key="1">
    <source>
        <dbReference type="Pfam" id="PF01548"/>
    </source>
</evidence>
<proteinExistence type="predicted"/>
<dbReference type="eggNOG" id="COG3039">
    <property type="taxonomic scope" value="Bacteria"/>
</dbReference>
<sequence>MPQAGLFGLSEHLKRLSAHGDPLEVLARVVDFEAFRPVLDVSLAYSDGAKGGWPPYDPVTMLKVLVLAAQNNVADGRMEYLIRDRLSWLRFLGFDLGAPTPDANTMRLCRERLTQAGALDMLFADFDPWIALGLRELGVAIACIDARQAHQSLKAMKANKTDLHDAAALAQLARTGFYKDMHVKSPAAHGVRSVITARGHLVEARVRLDNTIRGLCATFGIRLGAGQGERFLARMRVAASVPGLCEAVASLLRARERLVEEIGQMDRQLKAISLASLASQALMSIPGVGVQTSAAFAAAVDDASRFKRSRTASAYFGLVPRRHQSGELDWTGRITKQGDGTVRKLLYEAANSILTRTRGTPPMTAALPGS</sequence>
<dbReference type="HOGENOM" id="CLU_747831_0_0_5"/>
<dbReference type="InterPro" id="IPR002525">
    <property type="entry name" value="Transp_IS110-like_N"/>
</dbReference>
<dbReference type="InterPro" id="IPR008490">
    <property type="entry name" value="Transposase_InsH_N"/>
</dbReference>
<feature type="domain" description="Transposase InsH N-terminal" evidence="3">
    <location>
        <begin position="14"/>
        <end position="112"/>
    </location>
</feature>
<keyword evidence="5" id="KW-1185">Reference proteome</keyword>
<dbReference type="PANTHER" id="PTHR33055">
    <property type="entry name" value="TRANSPOSASE FOR INSERTION SEQUENCE ELEMENT IS1111A"/>
    <property type="match status" value="1"/>
</dbReference>
<dbReference type="PANTHER" id="PTHR33055:SF3">
    <property type="entry name" value="PUTATIVE TRANSPOSASE FOR IS117-RELATED"/>
    <property type="match status" value="1"/>
</dbReference>
<dbReference type="GO" id="GO:0004803">
    <property type="term" value="F:transposase activity"/>
    <property type="evidence" value="ECO:0007669"/>
    <property type="project" value="InterPro"/>
</dbReference>
<reference evidence="4 5" key="1">
    <citation type="journal article" date="2009" name="Proc. Natl. Acad. Sci. U.S.A.">
        <title>The genomic basis of trophic strategy in marine bacteria.</title>
        <authorList>
            <person name="Lauro F.M."/>
            <person name="McDougald D."/>
            <person name="Thomas T."/>
            <person name="Williams T.J."/>
            <person name="Egan S."/>
            <person name="Rice S."/>
            <person name="DeMaere M.Z."/>
            <person name="Ting L."/>
            <person name="Ertan H."/>
            <person name="Johnson J."/>
            <person name="Ferriera S."/>
            <person name="Lapidus A."/>
            <person name="Anderson I."/>
            <person name="Kyrpides N."/>
            <person name="Munk A.C."/>
            <person name="Detter C."/>
            <person name="Han C.S."/>
            <person name="Brown M.V."/>
            <person name="Robb F.T."/>
            <person name="Kjelleberg S."/>
            <person name="Cavicchioli R."/>
        </authorList>
    </citation>
    <scope>NUCLEOTIDE SEQUENCE [LARGE SCALE GENOMIC DNA]</scope>
    <source>
        <strain evidence="5">DSM 13593 / LMG 18877 / RB2256</strain>
    </source>
</reference>
<accession>Q1GW54</accession>
<name>Q1GW54_SPHAL</name>
<dbReference type="Pfam" id="PF01548">
    <property type="entry name" value="DEDD_Tnp_IS110"/>
    <property type="match status" value="1"/>
</dbReference>
<dbReference type="Pfam" id="PF02371">
    <property type="entry name" value="Transposase_20"/>
    <property type="match status" value="1"/>
</dbReference>
<dbReference type="NCBIfam" id="NF033542">
    <property type="entry name" value="transpos_IS110"/>
    <property type="match status" value="1"/>
</dbReference>
<dbReference type="Proteomes" id="UP000006578">
    <property type="component" value="Chromosome"/>
</dbReference>
<protein>
    <submittedName>
        <fullName evidence="4">Transposase IS116/IS110/IS902</fullName>
    </submittedName>
</protein>
<dbReference type="GO" id="GO:0006313">
    <property type="term" value="P:DNA transposition"/>
    <property type="evidence" value="ECO:0007669"/>
    <property type="project" value="InterPro"/>
</dbReference>
<organism evidence="4 5">
    <name type="scientific">Sphingopyxis alaskensis (strain DSM 13593 / LMG 18877 / RB2256)</name>
    <name type="common">Sphingomonas alaskensis</name>
    <dbReference type="NCBI Taxonomy" id="317655"/>
    <lineage>
        <taxon>Bacteria</taxon>
        <taxon>Pseudomonadati</taxon>
        <taxon>Pseudomonadota</taxon>
        <taxon>Alphaproteobacteria</taxon>
        <taxon>Sphingomonadales</taxon>
        <taxon>Sphingomonadaceae</taxon>
        <taxon>Sphingopyxis</taxon>
    </lineage>
</organism>
<dbReference type="GO" id="GO:0003677">
    <property type="term" value="F:DNA binding"/>
    <property type="evidence" value="ECO:0007669"/>
    <property type="project" value="InterPro"/>
</dbReference>
<dbReference type="AlphaFoldDB" id="Q1GW54"/>
<evidence type="ECO:0000313" key="4">
    <source>
        <dbReference type="EMBL" id="ABF52118.1"/>
    </source>
</evidence>
<evidence type="ECO:0000259" key="3">
    <source>
        <dbReference type="Pfam" id="PF05598"/>
    </source>
</evidence>
<evidence type="ECO:0000313" key="5">
    <source>
        <dbReference type="Proteomes" id="UP000006578"/>
    </source>
</evidence>
<dbReference type="Pfam" id="PF05598">
    <property type="entry name" value="DUF772"/>
    <property type="match status" value="1"/>
</dbReference>
<dbReference type="STRING" id="317655.Sala_0396"/>
<dbReference type="InterPro" id="IPR003346">
    <property type="entry name" value="Transposase_20"/>
</dbReference>
<dbReference type="EMBL" id="CP000356">
    <property type="protein sequence ID" value="ABF52118.1"/>
    <property type="molecule type" value="Genomic_DNA"/>
</dbReference>
<gene>
    <name evidence="4" type="ordered locus">Sala_0396</name>
</gene>
<dbReference type="InterPro" id="IPR047650">
    <property type="entry name" value="Transpos_IS110"/>
</dbReference>
<feature type="domain" description="Transposase IS116/IS110/IS902 C-terminal" evidence="2">
    <location>
        <begin position="280"/>
        <end position="357"/>
    </location>
</feature>
<dbReference type="eggNOG" id="COG3547">
    <property type="taxonomic scope" value="Bacteria"/>
</dbReference>
<dbReference type="RefSeq" id="WP_011540709.1">
    <property type="nucleotide sequence ID" value="NC_008048.1"/>
</dbReference>